<dbReference type="InterPro" id="IPR003489">
    <property type="entry name" value="RHF/RaiA"/>
</dbReference>
<dbReference type="AlphaFoldDB" id="A0A9E2P318"/>
<name>A0A9E2P318_9BACT</name>
<evidence type="ECO:0000313" key="2">
    <source>
        <dbReference type="Proteomes" id="UP000823865"/>
    </source>
</evidence>
<protein>
    <submittedName>
        <fullName evidence="1">Ribosome-associated translation inhibitor RaiA</fullName>
    </submittedName>
</protein>
<dbReference type="InterPro" id="IPR036567">
    <property type="entry name" value="RHF-like"/>
</dbReference>
<dbReference type="EMBL" id="JAHLFU010000164">
    <property type="protein sequence ID" value="MBU3853685.1"/>
    <property type="molecule type" value="Genomic_DNA"/>
</dbReference>
<reference evidence="1" key="2">
    <citation type="submission" date="2021-04" db="EMBL/GenBank/DDBJ databases">
        <authorList>
            <person name="Gilroy R."/>
        </authorList>
    </citation>
    <scope>NUCLEOTIDE SEQUENCE</scope>
    <source>
        <strain evidence="1">G3-2149</strain>
    </source>
</reference>
<organism evidence="1 2">
    <name type="scientific">Candidatus Paraprevotella stercoravium</name>
    <dbReference type="NCBI Taxonomy" id="2838725"/>
    <lineage>
        <taxon>Bacteria</taxon>
        <taxon>Pseudomonadati</taxon>
        <taxon>Bacteroidota</taxon>
        <taxon>Bacteroidia</taxon>
        <taxon>Bacteroidales</taxon>
        <taxon>Prevotellaceae</taxon>
        <taxon>Paraprevotella</taxon>
    </lineage>
</organism>
<dbReference type="Gene3D" id="3.30.160.100">
    <property type="entry name" value="Ribosome hibernation promotion factor-like"/>
    <property type="match status" value="1"/>
</dbReference>
<evidence type="ECO:0000313" key="1">
    <source>
        <dbReference type="EMBL" id="MBU3853685.1"/>
    </source>
</evidence>
<comment type="caution">
    <text evidence="1">The sequence shown here is derived from an EMBL/GenBank/DDBJ whole genome shotgun (WGS) entry which is preliminary data.</text>
</comment>
<gene>
    <name evidence="1" type="primary">raiA</name>
    <name evidence="1" type="ORF">H9789_07705</name>
</gene>
<dbReference type="NCBIfam" id="TIGR00741">
    <property type="entry name" value="yfiA"/>
    <property type="match status" value="1"/>
</dbReference>
<dbReference type="SUPFAM" id="SSF69754">
    <property type="entry name" value="Ribosome binding protein Y (YfiA homologue)"/>
    <property type="match status" value="1"/>
</dbReference>
<dbReference type="CDD" id="cd00552">
    <property type="entry name" value="RaiA"/>
    <property type="match status" value="1"/>
</dbReference>
<accession>A0A9E2P318</accession>
<proteinExistence type="predicted"/>
<dbReference type="Proteomes" id="UP000823865">
    <property type="component" value="Unassembled WGS sequence"/>
</dbReference>
<dbReference type="Pfam" id="PF02482">
    <property type="entry name" value="Ribosomal_S30AE"/>
    <property type="match status" value="1"/>
</dbReference>
<reference evidence="1" key="1">
    <citation type="journal article" date="2021" name="PeerJ">
        <title>Extensive microbial diversity within the chicken gut microbiome revealed by metagenomics and culture.</title>
        <authorList>
            <person name="Gilroy R."/>
            <person name="Ravi A."/>
            <person name="Getino M."/>
            <person name="Pursley I."/>
            <person name="Horton D.L."/>
            <person name="Alikhan N.F."/>
            <person name="Baker D."/>
            <person name="Gharbi K."/>
            <person name="Hall N."/>
            <person name="Watson M."/>
            <person name="Adriaenssens E.M."/>
            <person name="Foster-Nyarko E."/>
            <person name="Jarju S."/>
            <person name="Secka A."/>
            <person name="Antonio M."/>
            <person name="Oren A."/>
            <person name="Chaudhuri R.R."/>
            <person name="La Ragione R."/>
            <person name="Hildebrand F."/>
            <person name="Pallen M.J."/>
        </authorList>
    </citation>
    <scope>NUCLEOTIDE SEQUENCE</scope>
    <source>
        <strain evidence="1">G3-2149</strain>
    </source>
</reference>
<sequence length="99" mass="11400">MDVRIQAIHFDATAKLHEFIEKKVAKLEKFNDEIRKVEVSLKVVKPETSLNKEASIKVLATNAELFSEKVCDTFEEAVDVCVDALIRQLEKLKEKQKNR</sequence>